<dbReference type="InterPro" id="IPR046227">
    <property type="entry name" value="DUF6260"/>
</dbReference>
<gene>
    <name evidence="1" type="ORF">LCGC14_0251140</name>
</gene>
<comment type="caution">
    <text evidence="1">The sequence shown here is derived from an EMBL/GenBank/DDBJ whole genome shotgun (WGS) entry which is preliminary data.</text>
</comment>
<organism evidence="1">
    <name type="scientific">marine sediment metagenome</name>
    <dbReference type="NCBI Taxonomy" id="412755"/>
    <lineage>
        <taxon>unclassified sequences</taxon>
        <taxon>metagenomes</taxon>
        <taxon>ecological metagenomes</taxon>
    </lineage>
</organism>
<dbReference type="Gene3D" id="3.30.2400.30">
    <property type="match status" value="1"/>
</dbReference>
<protein>
    <recommendedName>
        <fullName evidence="2">Encapsulating protein for peroxidase</fullName>
    </recommendedName>
</protein>
<dbReference type="Pfam" id="PF19774">
    <property type="entry name" value="DUF6260"/>
    <property type="match status" value="1"/>
</dbReference>
<evidence type="ECO:0000313" key="1">
    <source>
        <dbReference type="EMBL" id="KKN88042.1"/>
    </source>
</evidence>
<dbReference type="AlphaFoldDB" id="A0A0F9UKU4"/>
<evidence type="ECO:0008006" key="2">
    <source>
        <dbReference type="Google" id="ProtNLM"/>
    </source>
</evidence>
<name>A0A0F9UKU4_9ZZZZ</name>
<sequence>MMRNGAASTRSLQQLAGIGSAGKRFAASGFNVKVLRTLDLLRKDEWIRVDEAVVRVARSQLGAVTDLRNAGLVRNLGSIGVMLDQFEKVTEVDEAEQNMTGIAPGQRDLPEYTLATVPIPVTFRDFQVNIRVLEASRTRGAAMDTVTAEMCTRRVTEKLDDMVFNGSVVQADGATILGYTTHPDRATGTLTDTAGEGWLPSAARDIIADVVAMVAVLEARNYRGPYILYVPVNYKSELRNDYSTAKGDRTFEERILAIEEITAVRSTVSLTAEVVLVQMTSDVVDLSVGQDITTVEWDEMGGLVSNFKIMAALAPRVKSSAIDENGVAHFSV</sequence>
<proteinExistence type="predicted"/>
<accession>A0A0F9UKU4</accession>
<reference evidence="1" key="1">
    <citation type="journal article" date="2015" name="Nature">
        <title>Complex archaea that bridge the gap between prokaryotes and eukaryotes.</title>
        <authorList>
            <person name="Spang A."/>
            <person name="Saw J.H."/>
            <person name="Jorgensen S.L."/>
            <person name="Zaremba-Niedzwiedzka K."/>
            <person name="Martijn J."/>
            <person name="Lind A.E."/>
            <person name="van Eijk R."/>
            <person name="Schleper C."/>
            <person name="Guy L."/>
            <person name="Ettema T.J."/>
        </authorList>
    </citation>
    <scope>NUCLEOTIDE SEQUENCE</scope>
</reference>
<dbReference type="EMBL" id="LAZR01000131">
    <property type="protein sequence ID" value="KKN88042.1"/>
    <property type="molecule type" value="Genomic_DNA"/>
</dbReference>